<dbReference type="GO" id="GO:0016491">
    <property type="term" value="F:oxidoreductase activity"/>
    <property type="evidence" value="ECO:0007669"/>
    <property type="project" value="UniProtKB-KW"/>
</dbReference>
<dbReference type="FunFam" id="3.30.465.10:FF:000017">
    <property type="entry name" value="Xanthine dehydrogenase, FAD binding subunit"/>
    <property type="match status" value="1"/>
</dbReference>
<dbReference type="InterPro" id="IPR036683">
    <property type="entry name" value="CO_DH_flav_C_dom_sf"/>
</dbReference>
<evidence type="ECO:0000313" key="6">
    <source>
        <dbReference type="Proteomes" id="UP000199283"/>
    </source>
</evidence>
<dbReference type="Pfam" id="PF00941">
    <property type="entry name" value="FAD_binding_5"/>
    <property type="match status" value="1"/>
</dbReference>
<dbReference type="PROSITE" id="PS51387">
    <property type="entry name" value="FAD_PCMH"/>
    <property type="match status" value="1"/>
</dbReference>
<keyword evidence="6" id="KW-1185">Reference proteome</keyword>
<dbReference type="SUPFAM" id="SSF56176">
    <property type="entry name" value="FAD-binding/transporter-associated domain-like"/>
    <property type="match status" value="1"/>
</dbReference>
<dbReference type="Gene3D" id="3.30.390.50">
    <property type="entry name" value="CO dehydrogenase flavoprotein, C-terminal domain"/>
    <property type="match status" value="1"/>
</dbReference>
<accession>A0A1H7RHK6</accession>
<evidence type="ECO:0000256" key="3">
    <source>
        <dbReference type="ARBA" id="ARBA00023002"/>
    </source>
</evidence>
<dbReference type="SMART" id="SM01092">
    <property type="entry name" value="CO_deh_flav_C"/>
    <property type="match status" value="1"/>
</dbReference>
<dbReference type="Gene3D" id="3.30.465.10">
    <property type="match status" value="1"/>
</dbReference>
<evidence type="ECO:0000259" key="4">
    <source>
        <dbReference type="PROSITE" id="PS51387"/>
    </source>
</evidence>
<dbReference type="InterPro" id="IPR016167">
    <property type="entry name" value="FAD-bd_PCMH_sub1"/>
</dbReference>
<dbReference type="Gene3D" id="3.30.43.10">
    <property type="entry name" value="Uridine Diphospho-n-acetylenolpyruvylglucosamine Reductase, domain 2"/>
    <property type="match status" value="1"/>
</dbReference>
<proteinExistence type="predicted"/>
<dbReference type="STRING" id="188906.SAMN04488526_3058"/>
<dbReference type="PANTHER" id="PTHR42659">
    <property type="entry name" value="XANTHINE DEHYDROGENASE SUBUNIT C-RELATED"/>
    <property type="match status" value="1"/>
</dbReference>
<dbReference type="InterPro" id="IPR002346">
    <property type="entry name" value="Mopterin_DH_FAD-bd"/>
</dbReference>
<feature type="domain" description="FAD-binding PCMH-type" evidence="4">
    <location>
        <begin position="1"/>
        <end position="177"/>
    </location>
</feature>
<dbReference type="InterPro" id="IPR036318">
    <property type="entry name" value="FAD-bd_PCMH-like_sf"/>
</dbReference>
<dbReference type="SUPFAM" id="SSF55447">
    <property type="entry name" value="CO dehydrogenase flavoprotein C-terminal domain-like"/>
    <property type="match status" value="1"/>
</dbReference>
<name>A0A1H7RHK6_9RHOB</name>
<sequence>MKASAGGYARAESVGHALDLLAGSDGQGRVLAGGQSLIAAMNMRLSVGDLLVDISKISELSGVIVSGGTLRIGALTRHAQVGASQVVRTHAPLLTDAVSHIAHAAIRNRGTMGGALAHADPAAEFPACALALGATMHSEGPEGARAIPAEDFFEEVFTTALKEDEILTSMTLPVAEEGEVQILEEVARRSGDYALVGLCLVKRASGHRVSLFSVGPKPILATVAMAALDAGDLEAAVDAVSSEIDPPSDTQASAAYRRHLAGVLLRRAVARLKGDTA</sequence>
<dbReference type="PANTHER" id="PTHR42659:SF2">
    <property type="entry name" value="XANTHINE DEHYDROGENASE SUBUNIT C-RELATED"/>
    <property type="match status" value="1"/>
</dbReference>
<dbReference type="EMBL" id="FNZQ01000006">
    <property type="protein sequence ID" value="SEL58817.1"/>
    <property type="molecule type" value="Genomic_DNA"/>
</dbReference>
<dbReference type="OrthoDB" id="9793944at2"/>
<dbReference type="InterPro" id="IPR016169">
    <property type="entry name" value="FAD-bd_PCMH_sub2"/>
</dbReference>
<reference evidence="5 6" key="1">
    <citation type="submission" date="2016-10" db="EMBL/GenBank/DDBJ databases">
        <authorList>
            <person name="de Groot N.N."/>
        </authorList>
    </citation>
    <scope>NUCLEOTIDE SEQUENCE [LARGE SCALE GENOMIC DNA]</scope>
    <source>
        <strain evidence="5 6">DSM 14858</strain>
    </source>
</reference>
<dbReference type="Proteomes" id="UP000199283">
    <property type="component" value="Unassembled WGS sequence"/>
</dbReference>
<dbReference type="InterPro" id="IPR051312">
    <property type="entry name" value="Diverse_Substr_Oxidored"/>
</dbReference>
<dbReference type="InterPro" id="IPR016166">
    <property type="entry name" value="FAD-bd_PCMH"/>
</dbReference>
<dbReference type="Pfam" id="PF03450">
    <property type="entry name" value="CO_deh_flav_C"/>
    <property type="match status" value="1"/>
</dbReference>
<dbReference type="GO" id="GO:0071949">
    <property type="term" value="F:FAD binding"/>
    <property type="evidence" value="ECO:0007669"/>
    <property type="project" value="InterPro"/>
</dbReference>
<gene>
    <name evidence="5" type="ORF">SAMN04488526_3058</name>
</gene>
<evidence type="ECO:0000313" key="5">
    <source>
        <dbReference type="EMBL" id="SEL58817.1"/>
    </source>
</evidence>
<dbReference type="RefSeq" id="WP_092764270.1">
    <property type="nucleotide sequence ID" value="NZ_JBARZP010000106.1"/>
</dbReference>
<keyword evidence="2" id="KW-0274">FAD</keyword>
<evidence type="ECO:0000256" key="1">
    <source>
        <dbReference type="ARBA" id="ARBA00022630"/>
    </source>
</evidence>
<dbReference type="AlphaFoldDB" id="A0A1H7RHK6"/>
<organism evidence="5 6">
    <name type="scientific">Jannaschia helgolandensis</name>
    <dbReference type="NCBI Taxonomy" id="188906"/>
    <lineage>
        <taxon>Bacteria</taxon>
        <taxon>Pseudomonadati</taxon>
        <taxon>Pseudomonadota</taxon>
        <taxon>Alphaproteobacteria</taxon>
        <taxon>Rhodobacterales</taxon>
        <taxon>Roseobacteraceae</taxon>
        <taxon>Jannaschia</taxon>
    </lineage>
</organism>
<keyword evidence="3" id="KW-0560">Oxidoreductase</keyword>
<protein>
    <submittedName>
        <fullName evidence="5">Carbon-monoxide dehydrogenase medium subunit</fullName>
    </submittedName>
</protein>
<keyword evidence="1" id="KW-0285">Flavoprotein</keyword>
<dbReference type="InterPro" id="IPR005107">
    <property type="entry name" value="CO_DH_flav_C"/>
</dbReference>
<evidence type="ECO:0000256" key="2">
    <source>
        <dbReference type="ARBA" id="ARBA00022827"/>
    </source>
</evidence>